<feature type="domain" description="AB hydrolase-1" evidence="1">
    <location>
        <begin position="21"/>
        <end position="255"/>
    </location>
</feature>
<evidence type="ECO:0000313" key="3">
    <source>
        <dbReference type="Proteomes" id="UP001141950"/>
    </source>
</evidence>
<gene>
    <name evidence="2" type="ORF">NQZ67_28135</name>
</gene>
<dbReference type="InterPro" id="IPR000073">
    <property type="entry name" value="AB_hydrolase_1"/>
</dbReference>
<evidence type="ECO:0000259" key="1">
    <source>
        <dbReference type="Pfam" id="PF12697"/>
    </source>
</evidence>
<dbReference type="GO" id="GO:0047372">
    <property type="term" value="F:monoacylglycerol lipase activity"/>
    <property type="evidence" value="ECO:0007669"/>
    <property type="project" value="TreeGrafter"/>
</dbReference>
<name>A0A9X2SC73_9BACL</name>
<dbReference type="Gene3D" id="3.40.50.1820">
    <property type="entry name" value="alpha/beta hydrolase"/>
    <property type="match status" value="1"/>
</dbReference>
<dbReference type="Gene3D" id="1.10.10.10">
    <property type="entry name" value="Winged helix-like DNA-binding domain superfamily/Winged helix DNA-binding domain"/>
    <property type="match status" value="1"/>
</dbReference>
<keyword evidence="3" id="KW-1185">Reference proteome</keyword>
<keyword evidence="2" id="KW-0378">Hydrolase</keyword>
<dbReference type="EMBL" id="JANIPJ010000033">
    <property type="protein sequence ID" value="MCR2807755.1"/>
    <property type="molecule type" value="Genomic_DNA"/>
</dbReference>
<dbReference type="PANTHER" id="PTHR43798:SF5">
    <property type="entry name" value="MONOACYLGLYCEROL LIPASE ABHD6"/>
    <property type="match status" value="1"/>
</dbReference>
<dbReference type="RefSeq" id="WP_257452529.1">
    <property type="nucleotide sequence ID" value="NZ_JANIPJ010000033.1"/>
</dbReference>
<evidence type="ECO:0000313" key="2">
    <source>
        <dbReference type="EMBL" id="MCR2807755.1"/>
    </source>
</evidence>
<dbReference type="SUPFAM" id="SSF53474">
    <property type="entry name" value="alpha/beta-Hydrolases"/>
    <property type="match status" value="1"/>
</dbReference>
<organism evidence="2 3">
    <name type="scientific">Paenibacillus soyae</name>
    <dbReference type="NCBI Taxonomy" id="2969249"/>
    <lineage>
        <taxon>Bacteria</taxon>
        <taxon>Bacillati</taxon>
        <taxon>Bacillota</taxon>
        <taxon>Bacilli</taxon>
        <taxon>Bacillales</taxon>
        <taxon>Paenibacillaceae</taxon>
        <taxon>Paenibacillus</taxon>
    </lineage>
</organism>
<dbReference type="AlphaFoldDB" id="A0A9X2SC73"/>
<accession>A0A9X2SC73</accession>
<dbReference type="PANTHER" id="PTHR43798">
    <property type="entry name" value="MONOACYLGLYCEROL LIPASE"/>
    <property type="match status" value="1"/>
</dbReference>
<dbReference type="PRINTS" id="PR00111">
    <property type="entry name" value="ABHYDROLASE"/>
</dbReference>
<dbReference type="InterPro" id="IPR050266">
    <property type="entry name" value="AB_hydrolase_sf"/>
</dbReference>
<dbReference type="InterPro" id="IPR036388">
    <property type="entry name" value="WH-like_DNA-bd_sf"/>
</dbReference>
<reference evidence="2" key="1">
    <citation type="submission" date="2022-08" db="EMBL/GenBank/DDBJ databases">
        <title>The genomic sequence of strain Paenibacillus sp. SCIV0701.</title>
        <authorList>
            <person name="Zhao H."/>
        </authorList>
    </citation>
    <scope>NUCLEOTIDE SEQUENCE</scope>
    <source>
        <strain evidence="2">SCIV0701</strain>
    </source>
</reference>
<comment type="caution">
    <text evidence="2">The sequence shown here is derived from an EMBL/GenBank/DDBJ whole genome shotgun (WGS) entry which is preliminary data.</text>
</comment>
<dbReference type="GO" id="GO:0016020">
    <property type="term" value="C:membrane"/>
    <property type="evidence" value="ECO:0007669"/>
    <property type="project" value="TreeGrafter"/>
</dbReference>
<dbReference type="Proteomes" id="UP001141950">
    <property type="component" value="Unassembled WGS sequence"/>
</dbReference>
<sequence length="481" mass="54968">MSKQELVPHSYYPSNSGSPTLVLIHGNGLNRDCWEPLVPHLVRSFNVLSMDLPGHGDYVGWEGSLPDSLELGTLIQRFIMDRGMEHGFDFGSIHLVGHGFGGNIALQVASLAPELVQSLVLISSVFHVPASIIDKYVDFLRSIFLDEYQGRERLTDYMLPLVTHNERHYPVLKNAYGIVNLHMMSHYYDVLSSTNWTGIAHQIDCPVLLISGEFDPVISPYLTIEGSRLMQNAVLHTAPGALNAVFMDAPAETADRIRRFVFRSPPSLTKPIMSELHSELRRHHKRVREEPNKLQLSLIRTFSVKVNNREITDGWNKRFAKEILVYLALNEWTTRERLIETFWPDAEIGKARNSLRVSLNYMKTLFKESAGIEIIHAGREQIRLDCSVHCDVADMLSAVTELAKEDNLMKIEANVRSYVEVILEEQYLTDFYPNWFIEIKNRLSAAMLYQVEKLHRHYAGTDAVRAKFYQYYLNRHGTGAL</sequence>
<dbReference type="InterPro" id="IPR029058">
    <property type="entry name" value="AB_hydrolase_fold"/>
</dbReference>
<dbReference type="GO" id="GO:0046464">
    <property type="term" value="P:acylglycerol catabolic process"/>
    <property type="evidence" value="ECO:0007669"/>
    <property type="project" value="TreeGrafter"/>
</dbReference>
<dbReference type="Pfam" id="PF12697">
    <property type="entry name" value="Abhydrolase_6"/>
    <property type="match status" value="1"/>
</dbReference>
<proteinExistence type="predicted"/>
<protein>
    <submittedName>
        <fullName evidence="2">Alpha/beta fold hydrolase</fullName>
    </submittedName>
</protein>